<evidence type="ECO:0000256" key="2">
    <source>
        <dbReference type="ARBA" id="ARBA00008076"/>
    </source>
</evidence>
<dbReference type="GO" id="GO:0033743">
    <property type="term" value="F:peptide-methionine (R)-S-oxide reductase activity"/>
    <property type="evidence" value="ECO:0007669"/>
    <property type="project" value="UniProtKB-EC"/>
</dbReference>
<dbReference type="FunFam" id="2.170.150.20:FF:000003">
    <property type="entry name" value="Peptide methionine sulfoxide reductase MsrB"/>
    <property type="match status" value="1"/>
</dbReference>
<dbReference type="OrthoDB" id="4174719at2"/>
<comment type="catalytic activity">
    <reaction evidence="8 9">
        <text>[thioredoxin]-disulfide + L-methionine + H2O = L-methionine (S)-S-oxide + [thioredoxin]-dithiol</text>
        <dbReference type="Rhea" id="RHEA:19993"/>
        <dbReference type="Rhea" id="RHEA-COMP:10698"/>
        <dbReference type="Rhea" id="RHEA-COMP:10700"/>
        <dbReference type="ChEBI" id="CHEBI:15377"/>
        <dbReference type="ChEBI" id="CHEBI:29950"/>
        <dbReference type="ChEBI" id="CHEBI:50058"/>
        <dbReference type="ChEBI" id="CHEBI:57844"/>
        <dbReference type="ChEBI" id="CHEBI:58772"/>
        <dbReference type="EC" id="1.8.4.11"/>
    </reaction>
</comment>
<dbReference type="CDD" id="cd02966">
    <property type="entry name" value="TlpA_like_family"/>
    <property type="match status" value="1"/>
</dbReference>
<dbReference type="SUPFAM" id="SSF51316">
    <property type="entry name" value="Mss4-like"/>
    <property type="match status" value="1"/>
</dbReference>
<dbReference type="Pfam" id="PF01641">
    <property type="entry name" value="SelR"/>
    <property type="match status" value="1"/>
</dbReference>
<comment type="caution">
    <text evidence="12">The sequence shown here is derived from an EMBL/GenBank/DDBJ whole genome shotgun (WGS) entry which is preliminary data.</text>
</comment>
<proteinExistence type="inferred from homology"/>
<dbReference type="Gene3D" id="2.170.150.20">
    <property type="entry name" value="Peptide methionine sulfoxide reductase"/>
    <property type="match status" value="1"/>
</dbReference>
<evidence type="ECO:0000256" key="7">
    <source>
        <dbReference type="ARBA" id="ARBA00048488"/>
    </source>
</evidence>
<dbReference type="HAMAP" id="MF_01401">
    <property type="entry name" value="MsrA"/>
    <property type="match status" value="1"/>
</dbReference>
<evidence type="ECO:0000256" key="4">
    <source>
        <dbReference type="ARBA" id="ARBA00023268"/>
    </source>
</evidence>
<dbReference type="InterPro" id="IPR011057">
    <property type="entry name" value="Mss4-like_sf"/>
</dbReference>
<dbReference type="SUPFAM" id="SSF52833">
    <property type="entry name" value="Thioredoxin-like"/>
    <property type="match status" value="1"/>
</dbReference>
<dbReference type="GO" id="GO:0034599">
    <property type="term" value="P:cellular response to oxidative stress"/>
    <property type="evidence" value="ECO:0007669"/>
    <property type="project" value="TreeGrafter"/>
</dbReference>
<comment type="similarity">
    <text evidence="1 9">Belongs to the MsrA Met sulfoxide reductase family.</text>
</comment>
<comment type="catalytic activity">
    <reaction evidence="6 9">
        <text>L-methionyl-[protein] + [thioredoxin]-disulfide + H2O = L-methionyl-(S)-S-oxide-[protein] + [thioredoxin]-dithiol</text>
        <dbReference type="Rhea" id="RHEA:14217"/>
        <dbReference type="Rhea" id="RHEA-COMP:10698"/>
        <dbReference type="Rhea" id="RHEA-COMP:10700"/>
        <dbReference type="Rhea" id="RHEA-COMP:12313"/>
        <dbReference type="Rhea" id="RHEA-COMP:12315"/>
        <dbReference type="ChEBI" id="CHEBI:15377"/>
        <dbReference type="ChEBI" id="CHEBI:16044"/>
        <dbReference type="ChEBI" id="CHEBI:29950"/>
        <dbReference type="ChEBI" id="CHEBI:44120"/>
        <dbReference type="ChEBI" id="CHEBI:50058"/>
        <dbReference type="EC" id="1.8.4.11"/>
    </reaction>
</comment>
<dbReference type="Pfam" id="PF08534">
    <property type="entry name" value="Redoxin"/>
    <property type="match status" value="1"/>
</dbReference>
<evidence type="ECO:0000259" key="10">
    <source>
        <dbReference type="PROSITE" id="PS51352"/>
    </source>
</evidence>
<comment type="similarity">
    <text evidence="2">In the C-terminal section; belongs to the MsrB Met sulfoxide reductase family.</text>
</comment>
<evidence type="ECO:0000256" key="3">
    <source>
        <dbReference type="ARBA" id="ARBA00023002"/>
    </source>
</evidence>
<evidence type="ECO:0000256" key="6">
    <source>
        <dbReference type="ARBA" id="ARBA00047806"/>
    </source>
</evidence>
<feature type="domain" description="MsrB" evidence="11">
    <location>
        <begin position="418"/>
        <end position="541"/>
    </location>
</feature>
<evidence type="ECO:0000313" key="12">
    <source>
        <dbReference type="EMBL" id="OBX50225.1"/>
    </source>
</evidence>
<dbReference type="InterPro" id="IPR002569">
    <property type="entry name" value="Met_Sox_Rdtase_MsrA_dom"/>
</dbReference>
<sequence length="561" mass="62941">MFSKRFVKNIGIFGLSATTSIFTLIACGKGIGDHHGNQTELHQSSDVLPNELLSQLHNLPQITSGLGDTGKDVINPNKPTLVKFWASWCPLCLGTLQETQDWHNDPKFSDFNIVTVVSPNHLGEKPTQAFKDWYQVLQADYPTLPVLIDTEAKIITQLGVQAYPSWAILDKHGKLVYLNRGNLSQEQMNYLADNPNALEALKTQNSTMTQPSQNTNYYNSNGNTANVSTIYLAGGCFWGVEAYMERIDGVLDAVSGYANGSPNLPNPSYEEVIRGSGHAETVKVTYDADKVDLDTLLQYYFRIIDPTSINKQGNDRGIQYRTGIYYVNTQDKAVIDKALNALQDKYQQKIAVENLPLSNFSMAENYHQDYLTKNPDGYCHVDLSLANKKITKNSPNTLDEAKTVDEALEPTRYQNFDKDNLKQTLTDAQYRITQQAKTEWAFSHDYDQLFDDGLYVDVVSGEPLFLSTDKYNSRCGWPSFTKPITPEVITEHKDDSYNMIRTEVRSRVADSHLGHVFTDGPQDRGGLRYCINGNALKFIPKAQMQKEGYGALLPLILPARP</sequence>
<dbReference type="Proteomes" id="UP000092671">
    <property type="component" value="Unassembled WGS sequence"/>
</dbReference>
<dbReference type="InterPro" id="IPR002579">
    <property type="entry name" value="Met_Sox_Rdtase_MsrB_dom"/>
</dbReference>
<accession>A0A1B8PIU3</accession>
<comment type="catalytic activity">
    <reaction evidence="7">
        <text>L-methionyl-[protein] + [thioredoxin]-disulfide + H2O = L-methionyl-(R)-S-oxide-[protein] + [thioredoxin]-dithiol</text>
        <dbReference type="Rhea" id="RHEA:24164"/>
        <dbReference type="Rhea" id="RHEA-COMP:10698"/>
        <dbReference type="Rhea" id="RHEA-COMP:10700"/>
        <dbReference type="Rhea" id="RHEA-COMP:12313"/>
        <dbReference type="Rhea" id="RHEA-COMP:12314"/>
        <dbReference type="ChEBI" id="CHEBI:15377"/>
        <dbReference type="ChEBI" id="CHEBI:16044"/>
        <dbReference type="ChEBI" id="CHEBI:29950"/>
        <dbReference type="ChEBI" id="CHEBI:45764"/>
        <dbReference type="ChEBI" id="CHEBI:50058"/>
        <dbReference type="EC" id="1.8.4.12"/>
    </reaction>
</comment>
<dbReference type="RefSeq" id="WP_066893374.1">
    <property type="nucleotide sequence ID" value="NZ_JAKREH010000003.1"/>
</dbReference>
<dbReference type="PROSITE" id="PS51352">
    <property type="entry name" value="THIOREDOXIN_2"/>
    <property type="match status" value="1"/>
</dbReference>
<reference evidence="12 13" key="1">
    <citation type="submission" date="2016-06" db="EMBL/GenBank/DDBJ databases">
        <title>Draft genome of Moraxella nonliquefaciens CCUG 60284.</title>
        <authorList>
            <person name="Salva-Serra F."/>
            <person name="Engstrom-Jakobsson H."/>
            <person name="Thorell K."/>
            <person name="Gonzales-Siles L."/>
            <person name="Karlsson R."/>
            <person name="Boulund F."/>
            <person name="Engstrand L."/>
            <person name="Kristiansson E."/>
            <person name="Moore E."/>
        </authorList>
    </citation>
    <scope>NUCLEOTIDE SEQUENCE [LARGE SCALE GENOMIC DNA]</scope>
    <source>
        <strain evidence="12 13">CCUG 60284</strain>
    </source>
</reference>
<dbReference type="PROSITE" id="PS51257">
    <property type="entry name" value="PROKAR_LIPOPROTEIN"/>
    <property type="match status" value="1"/>
</dbReference>
<evidence type="ECO:0000256" key="5">
    <source>
        <dbReference type="ARBA" id="ARBA00024679"/>
    </source>
</evidence>
<dbReference type="NCBIfam" id="NF010625">
    <property type="entry name" value="PRK14018.1"/>
    <property type="match status" value="1"/>
</dbReference>
<dbReference type="GO" id="GO:0005737">
    <property type="term" value="C:cytoplasm"/>
    <property type="evidence" value="ECO:0007669"/>
    <property type="project" value="TreeGrafter"/>
</dbReference>
<dbReference type="EMBL" id="LZDN01000019">
    <property type="protein sequence ID" value="OBX50225.1"/>
    <property type="molecule type" value="Genomic_DNA"/>
</dbReference>
<dbReference type="Gene3D" id="3.30.1060.10">
    <property type="entry name" value="Peptide methionine sulphoxide reductase MsrA"/>
    <property type="match status" value="1"/>
</dbReference>
<organism evidence="12 13">
    <name type="scientific">Moraxella nonliquefaciens</name>
    <dbReference type="NCBI Taxonomy" id="478"/>
    <lineage>
        <taxon>Bacteria</taxon>
        <taxon>Pseudomonadati</taxon>
        <taxon>Pseudomonadota</taxon>
        <taxon>Gammaproteobacteria</taxon>
        <taxon>Moraxellales</taxon>
        <taxon>Moraxellaceae</taxon>
        <taxon>Moraxella</taxon>
    </lineage>
</organism>
<dbReference type="Gene3D" id="3.40.30.10">
    <property type="entry name" value="Glutaredoxin"/>
    <property type="match status" value="1"/>
</dbReference>
<dbReference type="InterPro" id="IPR013740">
    <property type="entry name" value="Redoxin"/>
</dbReference>
<evidence type="ECO:0000256" key="8">
    <source>
        <dbReference type="ARBA" id="ARBA00048782"/>
    </source>
</evidence>
<evidence type="ECO:0000313" key="13">
    <source>
        <dbReference type="Proteomes" id="UP000092671"/>
    </source>
</evidence>
<dbReference type="GO" id="GO:0008113">
    <property type="term" value="F:peptide-methionine (S)-S-oxide reductase activity"/>
    <property type="evidence" value="ECO:0007669"/>
    <property type="project" value="UniProtKB-UniRule"/>
</dbReference>
<dbReference type="FunFam" id="3.30.1060.10:FF:000007">
    <property type="entry name" value="Peptide methionine sulfoxide reductase msrA/msrB"/>
    <property type="match status" value="1"/>
</dbReference>
<evidence type="ECO:0000259" key="11">
    <source>
        <dbReference type="PROSITE" id="PS51790"/>
    </source>
</evidence>
<gene>
    <name evidence="9" type="primary">msrA</name>
    <name evidence="12" type="ORF">A9Z60_09520</name>
</gene>
<dbReference type="AlphaFoldDB" id="A0A1B8PIU3"/>
<dbReference type="Pfam" id="PF01625">
    <property type="entry name" value="PMSR"/>
    <property type="match status" value="1"/>
</dbReference>
<feature type="domain" description="Thioredoxin" evidence="10">
    <location>
        <begin position="53"/>
        <end position="203"/>
    </location>
</feature>
<feature type="active site" evidence="9">
    <location>
        <position position="236"/>
    </location>
</feature>
<dbReference type="PANTHER" id="PTHR42799:SF2">
    <property type="entry name" value="MITOCHONDRIAL PEPTIDE METHIONINE SULFOXIDE REDUCTASE"/>
    <property type="match status" value="1"/>
</dbReference>
<keyword evidence="4" id="KW-0511">Multifunctional enzyme</keyword>
<name>A0A1B8PIU3_MORNO</name>
<dbReference type="InterPro" id="IPR036509">
    <property type="entry name" value="Met_Sox_Rdtase_MsrA_sf"/>
</dbReference>
<dbReference type="EC" id="1.8.4.11" evidence="9"/>
<dbReference type="NCBIfam" id="TIGR00401">
    <property type="entry name" value="msrA"/>
    <property type="match status" value="1"/>
</dbReference>
<evidence type="ECO:0000256" key="9">
    <source>
        <dbReference type="HAMAP-Rule" id="MF_01401"/>
    </source>
</evidence>
<comment type="function">
    <text evidence="5 9">Has an important function as a repair enzyme for proteins that have been inactivated by oxidation. Catalyzes the reversible oxidation-reduction of methionine sulfoxide in proteins to methionine.</text>
</comment>
<dbReference type="SUPFAM" id="SSF55068">
    <property type="entry name" value="Peptide methionine sulfoxide reductase"/>
    <property type="match status" value="1"/>
</dbReference>
<keyword evidence="3 9" id="KW-0560">Oxidoreductase</keyword>
<dbReference type="InterPro" id="IPR013766">
    <property type="entry name" value="Thioredoxin_domain"/>
</dbReference>
<protein>
    <recommendedName>
        <fullName evidence="9">Peptide methionine sulfoxide reductase MsrA</fullName>
        <shortName evidence="9">Protein-methionine-S-oxide reductase</shortName>
        <ecNumber evidence="9">1.8.4.11</ecNumber>
    </recommendedName>
    <alternativeName>
        <fullName evidence="9">Peptide-methionine (S)-S-oxide reductase</fullName>
        <shortName evidence="9">Peptide Met(O) reductase</shortName>
    </alternativeName>
</protein>
<dbReference type="PROSITE" id="PS51790">
    <property type="entry name" value="MSRB"/>
    <property type="match status" value="1"/>
</dbReference>
<dbReference type="InterPro" id="IPR036249">
    <property type="entry name" value="Thioredoxin-like_sf"/>
</dbReference>
<dbReference type="InterPro" id="IPR050162">
    <property type="entry name" value="MsrA_MetSO_reductase"/>
</dbReference>
<dbReference type="PANTHER" id="PTHR42799">
    <property type="entry name" value="MITOCHONDRIAL PEPTIDE METHIONINE SULFOXIDE REDUCTASE"/>
    <property type="match status" value="1"/>
</dbReference>
<evidence type="ECO:0000256" key="1">
    <source>
        <dbReference type="ARBA" id="ARBA00005591"/>
    </source>
</evidence>
<dbReference type="NCBIfam" id="TIGR00357">
    <property type="entry name" value="peptide-methionine (R)-S-oxide reductase MsrB"/>
    <property type="match status" value="1"/>
</dbReference>
<dbReference type="GO" id="GO:0033744">
    <property type="term" value="F:L-methionine:thioredoxin-disulfide S-oxidoreductase activity"/>
    <property type="evidence" value="ECO:0007669"/>
    <property type="project" value="RHEA"/>
</dbReference>